<sequence>MTDWVADHPIESREAADPHLAHVQRFPVKSLDPEEREEATLTTVGALEGDREWAILDRAGTEPYDPKSADVGGSGDYVNGKKTDAVHRLWSQYVPRDQGGPALALRRRDDDPDTSRLFPLYDGRSGENPATERDVHGDLNRWLSEYFDRQVSVRWDGRGQHDDRERHGPTVVSTATLREVAAWFDFDVASARRRFRANLEIGGVPPFWEDQLFTDEGEVVRFQVGDAAVDGVHPCQRCVVPGRDPDTGAETPGFRETFIQRRQETMPEWTGCDRFDHAFRLMVNTRVPEESDGTSVRVGDPVQIVGTRSE</sequence>
<dbReference type="InterPro" id="IPR011037">
    <property type="entry name" value="Pyrv_Knase-like_insert_dom_sf"/>
</dbReference>
<dbReference type="InterPro" id="IPR005302">
    <property type="entry name" value="MoCF_Sase_C"/>
</dbReference>
<dbReference type="GO" id="GO:0030170">
    <property type="term" value="F:pyridoxal phosphate binding"/>
    <property type="evidence" value="ECO:0007669"/>
    <property type="project" value="InterPro"/>
</dbReference>
<name>A0A1I6M6Z7_9EURY</name>
<dbReference type="SUPFAM" id="SSF50800">
    <property type="entry name" value="PK beta-barrel domain-like"/>
    <property type="match status" value="1"/>
</dbReference>
<dbReference type="PROSITE" id="PS51340">
    <property type="entry name" value="MOSC"/>
    <property type="match status" value="1"/>
</dbReference>
<dbReference type="OrthoDB" id="211216at2157"/>
<dbReference type="Pfam" id="PF03476">
    <property type="entry name" value="MOSC_N"/>
    <property type="match status" value="1"/>
</dbReference>
<dbReference type="GO" id="GO:0003824">
    <property type="term" value="F:catalytic activity"/>
    <property type="evidence" value="ECO:0007669"/>
    <property type="project" value="InterPro"/>
</dbReference>
<accession>A0A1I6M6Z7</accession>
<evidence type="ECO:0000259" key="1">
    <source>
        <dbReference type="PROSITE" id="PS51340"/>
    </source>
</evidence>
<gene>
    <name evidence="2" type="ORF">SAMN05216559_3873</name>
</gene>
<dbReference type="AlphaFoldDB" id="A0A1I6M6Z7"/>
<dbReference type="Pfam" id="PF03473">
    <property type="entry name" value="MOSC"/>
    <property type="match status" value="1"/>
</dbReference>
<protein>
    <recommendedName>
        <fullName evidence="1">MOSC domain-containing protein</fullName>
    </recommendedName>
</protein>
<feature type="domain" description="MOSC" evidence="1">
    <location>
        <begin position="140"/>
        <end position="305"/>
    </location>
</feature>
<proteinExistence type="predicted"/>
<dbReference type="STRING" id="767519.SAMN05216559_3873"/>
<keyword evidence="3" id="KW-1185">Reference proteome</keyword>
<dbReference type="RefSeq" id="WP_089818825.1">
    <property type="nucleotide sequence ID" value="NZ_FOZK01000005.1"/>
</dbReference>
<evidence type="ECO:0000313" key="2">
    <source>
        <dbReference type="EMBL" id="SFS11476.1"/>
    </source>
</evidence>
<evidence type="ECO:0000313" key="3">
    <source>
        <dbReference type="Proteomes" id="UP000199062"/>
    </source>
</evidence>
<dbReference type="EMBL" id="FOZK01000005">
    <property type="protein sequence ID" value="SFS11476.1"/>
    <property type="molecule type" value="Genomic_DNA"/>
</dbReference>
<reference evidence="2 3" key="1">
    <citation type="submission" date="2016-10" db="EMBL/GenBank/DDBJ databases">
        <authorList>
            <person name="de Groot N.N."/>
        </authorList>
    </citation>
    <scope>NUCLEOTIDE SEQUENCE [LARGE SCALE GENOMIC DNA]</scope>
    <source>
        <strain evidence="2 3">CGMCC 1.10457</strain>
    </source>
</reference>
<dbReference type="Proteomes" id="UP000199062">
    <property type="component" value="Unassembled WGS sequence"/>
</dbReference>
<organism evidence="2 3">
    <name type="scientific">Halomicrobium zhouii</name>
    <dbReference type="NCBI Taxonomy" id="767519"/>
    <lineage>
        <taxon>Archaea</taxon>
        <taxon>Methanobacteriati</taxon>
        <taxon>Methanobacteriota</taxon>
        <taxon>Stenosarchaea group</taxon>
        <taxon>Halobacteria</taxon>
        <taxon>Halobacteriales</taxon>
        <taxon>Haloarculaceae</taxon>
        <taxon>Halomicrobium</taxon>
    </lineage>
</organism>
<dbReference type="GO" id="GO:0030151">
    <property type="term" value="F:molybdenum ion binding"/>
    <property type="evidence" value="ECO:0007669"/>
    <property type="project" value="InterPro"/>
</dbReference>
<dbReference type="InterPro" id="IPR005303">
    <property type="entry name" value="MOCOS_middle"/>
</dbReference>